<dbReference type="GO" id="GO:0000045">
    <property type="term" value="P:autophagosome assembly"/>
    <property type="evidence" value="ECO:0007669"/>
    <property type="project" value="TreeGrafter"/>
</dbReference>
<dbReference type="PANTHER" id="PTHR20994">
    <property type="entry name" value="ER MEMBRANE PROTEIN COMPLEX SUBUNIT 6"/>
    <property type="match status" value="1"/>
</dbReference>
<evidence type="ECO:0000256" key="6">
    <source>
        <dbReference type="ARBA" id="ARBA00022989"/>
    </source>
</evidence>
<dbReference type="InParanoid" id="A0A0C2SD88"/>
<evidence type="ECO:0000256" key="2">
    <source>
        <dbReference type="ARBA" id="ARBA00009436"/>
    </source>
</evidence>
<dbReference type="GO" id="GO:0034975">
    <property type="term" value="P:protein folding in endoplasmic reticulum"/>
    <property type="evidence" value="ECO:0007669"/>
    <property type="project" value="TreeGrafter"/>
</dbReference>
<keyword evidence="4 8" id="KW-0812">Transmembrane</keyword>
<dbReference type="AlphaFoldDB" id="A0A0C2SD88"/>
<evidence type="ECO:0000313" key="10">
    <source>
        <dbReference type="Proteomes" id="UP000054549"/>
    </source>
</evidence>
<dbReference type="Proteomes" id="UP000054549">
    <property type="component" value="Unassembled WGS sequence"/>
</dbReference>
<evidence type="ECO:0000256" key="1">
    <source>
        <dbReference type="ARBA" id="ARBA00004477"/>
    </source>
</evidence>
<reference evidence="9 10" key="1">
    <citation type="submission" date="2014-04" db="EMBL/GenBank/DDBJ databases">
        <title>Evolutionary Origins and Diversification of the Mycorrhizal Mutualists.</title>
        <authorList>
            <consortium name="DOE Joint Genome Institute"/>
            <consortium name="Mycorrhizal Genomics Consortium"/>
            <person name="Kohler A."/>
            <person name="Kuo A."/>
            <person name="Nagy L.G."/>
            <person name="Floudas D."/>
            <person name="Copeland A."/>
            <person name="Barry K.W."/>
            <person name="Cichocki N."/>
            <person name="Veneault-Fourrey C."/>
            <person name="LaButti K."/>
            <person name="Lindquist E.A."/>
            <person name="Lipzen A."/>
            <person name="Lundell T."/>
            <person name="Morin E."/>
            <person name="Murat C."/>
            <person name="Riley R."/>
            <person name="Ohm R."/>
            <person name="Sun H."/>
            <person name="Tunlid A."/>
            <person name="Henrissat B."/>
            <person name="Grigoriev I.V."/>
            <person name="Hibbett D.S."/>
            <person name="Martin F."/>
        </authorList>
    </citation>
    <scope>NUCLEOTIDE SEQUENCE [LARGE SCALE GENOMIC DNA]</scope>
    <source>
        <strain evidence="9 10">Koide BX008</strain>
    </source>
</reference>
<dbReference type="Pfam" id="PF07019">
    <property type="entry name" value="EMC6"/>
    <property type="match status" value="1"/>
</dbReference>
<keyword evidence="7 8" id="KW-0472">Membrane</keyword>
<comment type="similarity">
    <text evidence="2">Belongs to the EMC6 family.</text>
</comment>
<keyword evidence="6 8" id="KW-1133">Transmembrane helix</keyword>
<proteinExistence type="inferred from homology"/>
<keyword evidence="10" id="KW-1185">Reference proteome</keyword>
<dbReference type="OrthoDB" id="16510at2759"/>
<name>A0A0C2SD88_AMAMK</name>
<dbReference type="STRING" id="946122.A0A0C2SD88"/>
<evidence type="ECO:0000313" key="9">
    <source>
        <dbReference type="EMBL" id="KIL60965.1"/>
    </source>
</evidence>
<dbReference type="FunCoup" id="A0A0C2SD88">
    <property type="interactions" value="216"/>
</dbReference>
<dbReference type="InterPro" id="IPR029008">
    <property type="entry name" value="EMC6-like"/>
</dbReference>
<feature type="transmembrane region" description="Helical" evidence="8">
    <location>
        <begin position="51"/>
        <end position="71"/>
    </location>
</feature>
<evidence type="ECO:0000256" key="3">
    <source>
        <dbReference type="ARBA" id="ARBA00020827"/>
    </source>
</evidence>
<accession>A0A0C2SD88</accession>
<organism evidence="9 10">
    <name type="scientific">Amanita muscaria (strain Koide BX008)</name>
    <dbReference type="NCBI Taxonomy" id="946122"/>
    <lineage>
        <taxon>Eukaryota</taxon>
        <taxon>Fungi</taxon>
        <taxon>Dikarya</taxon>
        <taxon>Basidiomycota</taxon>
        <taxon>Agaricomycotina</taxon>
        <taxon>Agaricomycetes</taxon>
        <taxon>Agaricomycetidae</taxon>
        <taxon>Agaricales</taxon>
        <taxon>Pluteineae</taxon>
        <taxon>Amanitaceae</taxon>
        <taxon>Amanita</taxon>
    </lineage>
</organism>
<dbReference type="HOGENOM" id="CLU_110781_1_0_1"/>
<dbReference type="PANTHER" id="PTHR20994:SF0">
    <property type="entry name" value="ER MEMBRANE PROTEIN COMPLEX SUBUNIT 6"/>
    <property type="match status" value="1"/>
</dbReference>
<evidence type="ECO:0000256" key="7">
    <source>
        <dbReference type="ARBA" id="ARBA00023136"/>
    </source>
</evidence>
<dbReference type="GO" id="GO:0072546">
    <property type="term" value="C:EMC complex"/>
    <property type="evidence" value="ECO:0007669"/>
    <property type="project" value="InterPro"/>
</dbReference>
<sequence length="132" mass="14089">MEASPATGSDAAAQQRIYAPNVIANSSLQTVKFISVCFAGAVAGILGLENWLGFGLFGLATLVSSLAIYFINCRGKPDKYVQGGTMELVNPGQDNVFAFILVWTLFYGVVHGETIGFSGSSVFACRLISWRL</sequence>
<comment type="subcellular location">
    <subcellularLocation>
        <location evidence="1">Endoplasmic reticulum membrane</location>
        <topology evidence="1">Multi-pass membrane protein</topology>
    </subcellularLocation>
</comment>
<gene>
    <name evidence="9" type="ORF">M378DRAFT_167473</name>
</gene>
<evidence type="ECO:0000256" key="4">
    <source>
        <dbReference type="ARBA" id="ARBA00022692"/>
    </source>
</evidence>
<evidence type="ECO:0000256" key="5">
    <source>
        <dbReference type="ARBA" id="ARBA00022824"/>
    </source>
</evidence>
<evidence type="ECO:0000256" key="8">
    <source>
        <dbReference type="SAM" id="Phobius"/>
    </source>
</evidence>
<dbReference type="InterPro" id="IPR008504">
    <property type="entry name" value="Emc6"/>
</dbReference>
<dbReference type="EMBL" id="KN818290">
    <property type="protein sequence ID" value="KIL60965.1"/>
    <property type="molecule type" value="Genomic_DNA"/>
</dbReference>
<keyword evidence="5" id="KW-0256">Endoplasmic reticulum</keyword>
<protein>
    <recommendedName>
        <fullName evidence="3">ER membrane protein complex subunit 6</fullName>
    </recommendedName>
</protein>